<name>A0A0P8C380_9CYAN</name>
<reference evidence="1 2" key="1">
    <citation type="submission" date="2015-09" db="EMBL/GenBank/DDBJ databases">
        <title>Identification and resolution of microdiversity through metagenomic sequencing of parallel consortia.</title>
        <authorList>
            <person name="Nelson W.C."/>
            <person name="Romine M.F."/>
            <person name="Lindemann S.R."/>
        </authorList>
    </citation>
    <scope>NUCLEOTIDE SEQUENCE [LARGE SCALE GENOMIC DNA]</scope>
    <source>
        <strain evidence="1">Ana</strain>
    </source>
</reference>
<organism evidence="1 2">
    <name type="scientific">Phormidesmis priestleyi Ana</name>
    <dbReference type="NCBI Taxonomy" id="1666911"/>
    <lineage>
        <taxon>Bacteria</taxon>
        <taxon>Bacillati</taxon>
        <taxon>Cyanobacteriota</taxon>
        <taxon>Cyanophyceae</taxon>
        <taxon>Leptolyngbyales</taxon>
        <taxon>Leptolyngbyaceae</taxon>
        <taxon>Phormidesmis</taxon>
    </lineage>
</organism>
<evidence type="ECO:0000313" key="1">
    <source>
        <dbReference type="EMBL" id="KPQ35941.1"/>
    </source>
</evidence>
<dbReference type="Proteomes" id="UP000050465">
    <property type="component" value="Unassembled WGS sequence"/>
</dbReference>
<proteinExistence type="predicted"/>
<sequence>MEPILIISNLVLIGLTGTYAWLTNKNVKQIQQESAYYRSVVEKQLRFTALPHLYWDLRPALSPSNRLASTVDIPTSDNASLTNGGLATTSTGLALEVFNISNVPAYDVHVSIIGAYTEEGMGIATFMRTYVQSRHRKFPLQADKVGYYGVRSAVRLSLLPTQQKIVLTLPFPKQPVDVYTLVQYRELSGENYYQVCCFSAIDESGSYRANILEPTEIQFMERLHLFDAEDFTLPDDSKEDFPYYLADFIDLWNHSISSRLISDAPASPEEEVSVKATYDF</sequence>
<protein>
    <submittedName>
        <fullName evidence="1">Uncharacterized protein</fullName>
    </submittedName>
</protein>
<dbReference type="STRING" id="1666911.HLUCCA11_08580"/>
<gene>
    <name evidence="1" type="ORF">HLUCCA11_08580</name>
</gene>
<dbReference type="AlphaFoldDB" id="A0A0P8C380"/>
<comment type="caution">
    <text evidence="1">The sequence shown here is derived from an EMBL/GenBank/DDBJ whole genome shotgun (WGS) entry which is preliminary data.</text>
</comment>
<dbReference type="EMBL" id="LJZR01000009">
    <property type="protein sequence ID" value="KPQ35941.1"/>
    <property type="molecule type" value="Genomic_DNA"/>
</dbReference>
<accession>A0A0P8C380</accession>
<evidence type="ECO:0000313" key="2">
    <source>
        <dbReference type="Proteomes" id="UP000050465"/>
    </source>
</evidence>